<sequence>MALKRTTVYVEAEDLAVIKEAAAREGIAEAEIIREGIHLAAMSRRRWDEPFFSRTYKPIGEATEDDVRADKAAAYEQTKQAAVLPERKQGAA</sequence>
<proteinExistence type="predicted"/>
<evidence type="ECO:0000313" key="2">
    <source>
        <dbReference type="Proteomes" id="UP001595975"/>
    </source>
</evidence>
<accession>A0ABW0X4A5</accession>
<keyword evidence="2" id="KW-1185">Reference proteome</keyword>
<reference evidence="2" key="1">
    <citation type="journal article" date="2019" name="Int. J. Syst. Evol. Microbiol.">
        <title>The Global Catalogue of Microorganisms (GCM) 10K type strain sequencing project: providing services to taxonomists for standard genome sequencing and annotation.</title>
        <authorList>
            <consortium name="The Broad Institute Genomics Platform"/>
            <consortium name="The Broad Institute Genome Sequencing Center for Infectious Disease"/>
            <person name="Wu L."/>
            <person name="Ma J."/>
        </authorList>
    </citation>
    <scope>NUCLEOTIDE SEQUENCE [LARGE SCALE GENOMIC DNA]</scope>
    <source>
        <strain evidence="2">CGMCC 4.1437</strain>
    </source>
</reference>
<organism evidence="1 2">
    <name type="scientific">Kitasatospora misakiensis</name>
    <dbReference type="NCBI Taxonomy" id="67330"/>
    <lineage>
        <taxon>Bacteria</taxon>
        <taxon>Bacillati</taxon>
        <taxon>Actinomycetota</taxon>
        <taxon>Actinomycetes</taxon>
        <taxon>Kitasatosporales</taxon>
        <taxon>Streptomycetaceae</taxon>
        <taxon>Kitasatospora</taxon>
    </lineage>
</organism>
<protein>
    <recommendedName>
        <fullName evidence="3">Ribbon-helix-helix protein CopG domain-containing protein</fullName>
    </recommendedName>
</protein>
<dbReference type="RefSeq" id="WP_380224957.1">
    <property type="nucleotide sequence ID" value="NZ_JBHSOF010000009.1"/>
</dbReference>
<gene>
    <name evidence="1" type="ORF">ACFP3U_09960</name>
</gene>
<dbReference type="EMBL" id="JBHSOF010000009">
    <property type="protein sequence ID" value="MFC5663301.1"/>
    <property type="molecule type" value="Genomic_DNA"/>
</dbReference>
<evidence type="ECO:0000313" key="1">
    <source>
        <dbReference type="EMBL" id="MFC5663301.1"/>
    </source>
</evidence>
<dbReference type="Proteomes" id="UP001595975">
    <property type="component" value="Unassembled WGS sequence"/>
</dbReference>
<dbReference type="CDD" id="cd21631">
    <property type="entry name" value="RHH_CopG_NikR-like"/>
    <property type="match status" value="1"/>
</dbReference>
<name>A0ABW0X4A5_9ACTN</name>
<evidence type="ECO:0008006" key="3">
    <source>
        <dbReference type="Google" id="ProtNLM"/>
    </source>
</evidence>
<comment type="caution">
    <text evidence="1">The sequence shown here is derived from an EMBL/GenBank/DDBJ whole genome shotgun (WGS) entry which is preliminary data.</text>
</comment>